<dbReference type="EMBL" id="CP043498">
    <property type="protein sequence ID" value="QFY59341.1"/>
    <property type="molecule type" value="Genomic_DNA"/>
</dbReference>
<feature type="domain" description="Glycosyl transferase family 1" evidence="2">
    <location>
        <begin position="308"/>
        <end position="463"/>
    </location>
</feature>
<sequence length="499" mass="55712">MHCDDARRRGGSATATKRGASKDVEASPYSQLQAVVPIEHGEPHPNNRGFLSVNVSMSNETSIEVTSSRDNAGSSGAYVIAVTAPAFRLSDTAFAIEDAFSYHLRELKLQLEGHVGKIILVAPELSREDFDRNPSLGVITADEGIEMVPTYPVDASAKEFWIRHVPRLLSVFNRTIRQADVVHTGMSHDIWRPMLLLLNIIAWGHRKHSLFFVDIDFRRNTQRFRQLGIWSRKSYVVNRLLHDPLRWLQVWLAVRLSSLVLLKSPDLVRDFGGGRASVKNFWDTAHSAEQVLTDGELANRLTWLSDETKPLQLVYFGRLVAYKGINLAIDAIRLARSRGNDIRLTIIGDGPELPALQRQVDDAKLSEAVTFTPAVKYGEPLFRLLSNFHASIACPLVEDTPRSAFDAMARGLPIVAFNLDYFNGLAEMSGAVNTAEWPSAEKLADAFVALDKDRARLTDQARKAVAFASANTQQIWMERRHAWLMEYVLDATPATASSR</sequence>
<evidence type="ECO:0000313" key="4">
    <source>
        <dbReference type="Proteomes" id="UP000326881"/>
    </source>
</evidence>
<keyword evidence="3" id="KW-0808">Transferase</keyword>
<feature type="region of interest" description="Disordered" evidence="1">
    <location>
        <begin position="1"/>
        <end position="27"/>
    </location>
</feature>
<evidence type="ECO:0000313" key="3">
    <source>
        <dbReference type="EMBL" id="QFY59341.1"/>
    </source>
</evidence>
<dbReference type="Gene3D" id="3.40.50.2000">
    <property type="entry name" value="Glycogen Phosphorylase B"/>
    <property type="match status" value="1"/>
</dbReference>
<dbReference type="CDD" id="cd03801">
    <property type="entry name" value="GT4_PimA-like"/>
    <property type="match status" value="1"/>
</dbReference>
<name>A0A5Q0C603_9HYPH</name>
<reference evidence="3 4" key="1">
    <citation type="submission" date="2019-08" db="EMBL/GenBank/DDBJ databases">
        <title>Prosopis cineraria nodule microbiome.</title>
        <authorList>
            <person name="Ali R."/>
            <person name="Chaluvadi S.R."/>
            <person name="Wang X."/>
        </authorList>
    </citation>
    <scope>NUCLEOTIDE SEQUENCE [LARGE SCALE GENOMIC DNA]</scope>
    <source>
        <strain evidence="3 4">BG7</strain>
    </source>
</reference>
<organism evidence="3 4">
    <name type="scientific">Rhizobium grahamii</name>
    <dbReference type="NCBI Taxonomy" id="1120045"/>
    <lineage>
        <taxon>Bacteria</taxon>
        <taxon>Pseudomonadati</taxon>
        <taxon>Pseudomonadota</taxon>
        <taxon>Alphaproteobacteria</taxon>
        <taxon>Hyphomicrobiales</taxon>
        <taxon>Rhizobiaceae</taxon>
        <taxon>Rhizobium/Agrobacterium group</taxon>
        <taxon>Rhizobium</taxon>
    </lineage>
</organism>
<dbReference type="KEGG" id="rgr:FZ934_02130"/>
<evidence type="ECO:0000259" key="2">
    <source>
        <dbReference type="Pfam" id="PF00534"/>
    </source>
</evidence>
<protein>
    <submittedName>
        <fullName evidence="3">Glycosyltransferase family 4 protein</fullName>
    </submittedName>
</protein>
<keyword evidence="4" id="KW-1185">Reference proteome</keyword>
<dbReference type="PANTHER" id="PTHR12526">
    <property type="entry name" value="GLYCOSYLTRANSFERASE"/>
    <property type="match status" value="1"/>
</dbReference>
<dbReference type="Pfam" id="PF00534">
    <property type="entry name" value="Glycos_transf_1"/>
    <property type="match status" value="1"/>
</dbReference>
<dbReference type="OrthoDB" id="9790710at2"/>
<accession>A0A5Q0C603</accession>
<dbReference type="SUPFAM" id="SSF53756">
    <property type="entry name" value="UDP-Glycosyltransferase/glycogen phosphorylase"/>
    <property type="match status" value="1"/>
</dbReference>
<dbReference type="InterPro" id="IPR001296">
    <property type="entry name" value="Glyco_trans_1"/>
</dbReference>
<evidence type="ECO:0000256" key="1">
    <source>
        <dbReference type="SAM" id="MobiDB-lite"/>
    </source>
</evidence>
<gene>
    <name evidence="3" type="ORF">FZ934_02130</name>
</gene>
<dbReference type="Proteomes" id="UP000326881">
    <property type="component" value="Chromosome"/>
</dbReference>
<dbReference type="AlphaFoldDB" id="A0A5Q0C603"/>
<proteinExistence type="predicted"/>
<dbReference type="GO" id="GO:0016740">
    <property type="term" value="F:transferase activity"/>
    <property type="evidence" value="ECO:0007669"/>
    <property type="project" value="UniProtKB-KW"/>
</dbReference>